<dbReference type="AlphaFoldDB" id="A0A1G2Q0V0"/>
<evidence type="ECO:0000256" key="1">
    <source>
        <dbReference type="SAM" id="MobiDB-lite"/>
    </source>
</evidence>
<accession>A0A1G2Q0V0</accession>
<organism evidence="2 3">
    <name type="scientific">Candidatus Terrybacteria bacterium RIFCSPLOWO2_02_42_20</name>
    <dbReference type="NCBI Taxonomy" id="1802370"/>
    <lineage>
        <taxon>Bacteria</taxon>
        <taxon>Candidatus Terryibacteriota</taxon>
    </lineage>
</organism>
<proteinExistence type="predicted"/>
<evidence type="ECO:0000313" key="2">
    <source>
        <dbReference type="EMBL" id="OHA54195.1"/>
    </source>
</evidence>
<gene>
    <name evidence="2" type="ORF">A2Z62_01805</name>
</gene>
<reference evidence="2 3" key="1">
    <citation type="journal article" date="2016" name="Nat. Commun.">
        <title>Thousands of microbial genomes shed light on interconnected biogeochemical processes in an aquifer system.</title>
        <authorList>
            <person name="Anantharaman K."/>
            <person name="Brown C.T."/>
            <person name="Hug L.A."/>
            <person name="Sharon I."/>
            <person name="Castelle C.J."/>
            <person name="Probst A.J."/>
            <person name="Thomas B.C."/>
            <person name="Singh A."/>
            <person name="Wilkins M.J."/>
            <person name="Karaoz U."/>
            <person name="Brodie E.L."/>
            <person name="Williams K.H."/>
            <person name="Hubbard S.S."/>
            <person name="Banfield J.F."/>
        </authorList>
    </citation>
    <scope>NUCLEOTIDE SEQUENCE [LARGE SCALE GENOMIC DNA]</scope>
</reference>
<feature type="region of interest" description="Disordered" evidence="1">
    <location>
        <begin position="22"/>
        <end position="80"/>
    </location>
</feature>
<evidence type="ECO:0000313" key="3">
    <source>
        <dbReference type="Proteomes" id="UP000177649"/>
    </source>
</evidence>
<name>A0A1G2Q0V0_9BACT</name>
<dbReference type="EMBL" id="MHTA01000019">
    <property type="protein sequence ID" value="OHA54195.1"/>
    <property type="molecule type" value="Genomic_DNA"/>
</dbReference>
<feature type="compositionally biased region" description="Low complexity" evidence="1">
    <location>
        <begin position="54"/>
        <end position="69"/>
    </location>
</feature>
<comment type="caution">
    <text evidence="2">The sequence shown here is derived from an EMBL/GenBank/DDBJ whole genome shotgun (WGS) entry which is preliminary data.</text>
</comment>
<feature type="compositionally biased region" description="Polar residues" evidence="1">
    <location>
        <begin position="31"/>
        <end position="41"/>
    </location>
</feature>
<dbReference type="Proteomes" id="UP000177649">
    <property type="component" value="Unassembled WGS sequence"/>
</dbReference>
<feature type="compositionally biased region" description="Polar residues" evidence="1">
    <location>
        <begin position="70"/>
        <end position="80"/>
    </location>
</feature>
<sequence>MLLAGVIFWLVGCASLPSKSEDSEHVVAEQAQPQQAMQTKKYQGPKIFGRGYYSKSKSSNDSNCSGKSSWNISSDGRSGSMSRTFIRTYRNTYDGESGSLIGPGAYYGYGFCGY</sequence>
<protein>
    <submittedName>
        <fullName evidence="2">Uncharacterized protein</fullName>
    </submittedName>
</protein>